<dbReference type="Gene3D" id="2.40.160.60">
    <property type="entry name" value="Outer membrane protein transport protein (OMPP1/FadL/TodX)"/>
    <property type="match status" value="1"/>
</dbReference>
<keyword evidence="1" id="KW-0812">Transmembrane</keyword>
<dbReference type="RefSeq" id="WP_146260606.1">
    <property type="nucleotide sequence ID" value="NZ_QKZK01000002.1"/>
</dbReference>
<keyword evidence="1" id="KW-0472">Membrane</keyword>
<evidence type="ECO:0000313" key="3">
    <source>
        <dbReference type="Proteomes" id="UP000249239"/>
    </source>
</evidence>
<keyword evidence="3" id="KW-1185">Reference proteome</keyword>
<dbReference type="Proteomes" id="UP000249239">
    <property type="component" value="Unassembled WGS sequence"/>
</dbReference>
<evidence type="ECO:0008006" key="4">
    <source>
        <dbReference type="Google" id="ProtNLM"/>
    </source>
</evidence>
<gene>
    <name evidence="2" type="ORF">LX69_00362</name>
</gene>
<sequence>MNSINKIQSAIVGVMMMMMGISVTGQHQTGSPYSMFGVGTINPGGDVAAMSMGGAGFALPSQNRINLLNPASLTGIDTLAFLMNAQLGGYMSRYGTSASTQNASDANFDAVSFAFRIKPWWGCAFGLNTYSHIGYTVSSTNDIHGSFSTYSNQYKGSGGVTRLQLSNGFRLAKGLSVGIETSLLWGQLVSTETSQFSSISGQDISNERTYHLSNFYFSGGLQYQLDIDTKNTLMLGLVANAKTTLATSYNQMIASSGGEQYVNKDDRAADYQLPVGGGLGFAYRYNNTWTLAVDGLFGQWSDVDKDMRYAKYTDSYGVNAGLEYAPQKNAFQSVFYRMKYRAGLFYRNTYLNISGNDIVERGFSAGISIPMRNVRNAIHLGYEYKLLGTQSAGLIQEQVNTVKIGMLLSETWFFKSKFE</sequence>
<protein>
    <recommendedName>
        <fullName evidence="4">Long-subunit fatty acid transport protein</fullName>
    </recommendedName>
</protein>
<evidence type="ECO:0000313" key="2">
    <source>
        <dbReference type="EMBL" id="PZX20365.1"/>
    </source>
</evidence>
<dbReference type="AlphaFoldDB" id="A0A2W7NIX8"/>
<dbReference type="OrthoDB" id="1491239at2"/>
<comment type="caution">
    <text evidence="2">The sequence shown here is derived from an EMBL/GenBank/DDBJ whole genome shotgun (WGS) entry which is preliminary data.</text>
</comment>
<feature type="transmembrane region" description="Helical" evidence="1">
    <location>
        <begin position="7"/>
        <end position="25"/>
    </location>
</feature>
<evidence type="ECO:0000256" key="1">
    <source>
        <dbReference type="SAM" id="Phobius"/>
    </source>
</evidence>
<proteinExistence type="predicted"/>
<reference evidence="2 3" key="1">
    <citation type="submission" date="2018-06" db="EMBL/GenBank/DDBJ databases">
        <title>Genomic Encyclopedia of Archaeal and Bacterial Type Strains, Phase II (KMG-II): from individual species to whole genera.</title>
        <authorList>
            <person name="Goeker M."/>
        </authorList>
    </citation>
    <scope>NUCLEOTIDE SEQUENCE [LARGE SCALE GENOMIC DNA]</scope>
    <source>
        <strain evidence="2 3">DSM 6779</strain>
    </source>
</reference>
<keyword evidence="1" id="KW-1133">Transmembrane helix</keyword>
<name>A0A2W7NIX8_9BACT</name>
<dbReference type="SUPFAM" id="SSF56935">
    <property type="entry name" value="Porins"/>
    <property type="match status" value="1"/>
</dbReference>
<accession>A0A2W7NIX8</accession>
<organism evidence="2 3">
    <name type="scientific">Breznakibacter xylanolyticus</name>
    <dbReference type="NCBI Taxonomy" id="990"/>
    <lineage>
        <taxon>Bacteria</taxon>
        <taxon>Pseudomonadati</taxon>
        <taxon>Bacteroidota</taxon>
        <taxon>Bacteroidia</taxon>
        <taxon>Marinilabiliales</taxon>
        <taxon>Marinilabiliaceae</taxon>
        <taxon>Breznakibacter</taxon>
    </lineage>
</organism>
<dbReference type="EMBL" id="QKZK01000002">
    <property type="protein sequence ID" value="PZX20365.1"/>
    <property type="molecule type" value="Genomic_DNA"/>
</dbReference>